<dbReference type="PANTHER" id="PTHR30137">
    <property type="entry name" value="LUCIFERASE-LIKE MONOOXYGENASE"/>
    <property type="match status" value="1"/>
</dbReference>
<organism evidence="4 5">
    <name type="scientific">Methylobacillus rhizosphaerae</name>
    <dbReference type="NCBI Taxonomy" id="551994"/>
    <lineage>
        <taxon>Bacteria</taxon>
        <taxon>Pseudomonadati</taxon>
        <taxon>Pseudomonadota</taxon>
        <taxon>Betaproteobacteria</taxon>
        <taxon>Nitrosomonadales</taxon>
        <taxon>Methylophilaceae</taxon>
        <taxon>Methylobacillus</taxon>
    </lineage>
</organism>
<dbReference type="GO" id="GO:0016705">
    <property type="term" value="F:oxidoreductase activity, acting on paired donors, with incorporation or reduction of molecular oxygen"/>
    <property type="evidence" value="ECO:0007669"/>
    <property type="project" value="InterPro"/>
</dbReference>
<dbReference type="FunFam" id="3.20.20.30:FF:000002">
    <property type="entry name" value="LLM class flavin-dependent oxidoreductase"/>
    <property type="match status" value="1"/>
</dbReference>
<dbReference type="GO" id="GO:0005829">
    <property type="term" value="C:cytosol"/>
    <property type="evidence" value="ECO:0007669"/>
    <property type="project" value="TreeGrafter"/>
</dbReference>
<dbReference type="EMBL" id="FZOA01000002">
    <property type="protein sequence ID" value="SNR69131.1"/>
    <property type="molecule type" value="Genomic_DNA"/>
</dbReference>
<sequence length="371" mass="39996">MPMLPTKLPTEIVGTGALFLTAPFGASLAFAAALPDTAQMIPFSILDLCPITQGSTPAQSFRNSVSLARLADELGYHRFWLAEHHNMPGIASAATSVVIGHIAGHTSRIRVGAGGIMLPNHAPLAIAEQFGTLESLYPGRIDLGLGRAPGSDSIAARALRRNLNIYADDFPELVAELRQYFAPAQAGQSLRAVPGAGLDIPLWILGSSLYGAQYAAANGLPFAFAAHFAPTFLLQAVDIYRRNFVPSAQLQQPYFMLTVNILAAETNAEARYWFTSQQLAFANVHRGKAAELPPPVEHIDDYMDASTQAGVERMLSCSLVGSPDVVESGLQMLLNDVKPDELMVTGHVFDHAVRLQSYRIVADIYQRLSAE</sequence>
<keyword evidence="5" id="KW-1185">Reference proteome</keyword>
<comment type="similarity">
    <text evidence="1">To bacterial alkanal monooxygenase alpha and beta chains.</text>
</comment>
<evidence type="ECO:0000259" key="3">
    <source>
        <dbReference type="Pfam" id="PF00296"/>
    </source>
</evidence>
<name>A0A238YEG6_9PROT</name>
<dbReference type="InterPro" id="IPR050766">
    <property type="entry name" value="Bact_Lucif_Oxidored"/>
</dbReference>
<feature type="domain" description="Luciferase-like" evidence="3">
    <location>
        <begin position="44"/>
        <end position="326"/>
    </location>
</feature>
<evidence type="ECO:0000313" key="5">
    <source>
        <dbReference type="Proteomes" id="UP000198305"/>
    </source>
</evidence>
<proteinExistence type="predicted"/>
<reference evidence="5" key="1">
    <citation type="submission" date="2017-06" db="EMBL/GenBank/DDBJ databases">
        <authorList>
            <person name="Varghese N."/>
            <person name="Submissions S."/>
        </authorList>
    </citation>
    <scope>NUCLEOTIDE SEQUENCE [LARGE SCALE GENOMIC DNA]</scope>
    <source>
        <strain evidence="5">Ca-68</strain>
    </source>
</reference>
<dbReference type="SUPFAM" id="SSF51679">
    <property type="entry name" value="Bacterial luciferase-like"/>
    <property type="match status" value="1"/>
</dbReference>
<dbReference type="CDD" id="cd00347">
    <property type="entry name" value="Flavin_utilizing_monoxygenases"/>
    <property type="match status" value="1"/>
</dbReference>
<dbReference type="InterPro" id="IPR019949">
    <property type="entry name" value="CmoO-like"/>
</dbReference>
<evidence type="ECO:0000313" key="4">
    <source>
        <dbReference type="EMBL" id="SNR69131.1"/>
    </source>
</evidence>
<dbReference type="Proteomes" id="UP000198305">
    <property type="component" value="Unassembled WGS sequence"/>
</dbReference>
<dbReference type="Pfam" id="PF00296">
    <property type="entry name" value="Bac_luciferase"/>
    <property type="match status" value="1"/>
</dbReference>
<gene>
    <name evidence="4" type="ORF">SAMN05192560_0514</name>
</gene>
<dbReference type="AlphaFoldDB" id="A0A238YEG6"/>
<protein>
    <recommendedName>
        <fullName evidence="2">Luciferase-like monooxygenase</fullName>
    </recommendedName>
</protein>
<dbReference type="InterPro" id="IPR011251">
    <property type="entry name" value="Luciferase-like_dom"/>
</dbReference>
<dbReference type="PANTHER" id="PTHR30137:SF6">
    <property type="entry name" value="LUCIFERASE-LIKE MONOOXYGENASE"/>
    <property type="match status" value="1"/>
</dbReference>
<dbReference type="InterPro" id="IPR036661">
    <property type="entry name" value="Luciferase-like_sf"/>
</dbReference>
<accession>A0A238YEG6</accession>
<evidence type="ECO:0000256" key="1">
    <source>
        <dbReference type="ARBA" id="ARBA00007789"/>
    </source>
</evidence>
<dbReference type="Gene3D" id="3.20.20.30">
    <property type="entry name" value="Luciferase-like domain"/>
    <property type="match status" value="1"/>
</dbReference>
<dbReference type="NCBIfam" id="TIGR03558">
    <property type="entry name" value="oxido_grp_1"/>
    <property type="match status" value="1"/>
</dbReference>
<evidence type="ECO:0000256" key="2">
    <source>
        <dbReference type="ARBA" id="ARBA00074555"/>
    </source>
</evidence>